<comment type="similarity">
    <text evidence="1 4">Belongs to the tRNA pseudouridine synthase TruA family.</text>
</comment>
<feature type="domain" description="Pseudouridine synthase I TruA alpha/beta" evidence="5">
    <location>
        <begin position="247"/>
        <end position="368"/>
    </location>
</feature>
<dbReference type="EC" id="5.4.99.12" evidence="4"/>
<evidence type="ECO:0000256" key="1">
    <source>
        <dbReference type="ARBA" id="ARBA00009375"/>
    </source>
</evidence>
<dbReference type="Pfam" id="PF01416">
    <property type="entry name" value="PseudoU_synth_1"/>
    <property type="match status" value="2"/>
</dbReference>
<dbReference type="InterPro" id="IPR001406">
    <property type="entry name" value="PsdUridine_synth_TruA"/>
</dbReference>
<evidence type="ECO:0000256" key="2">
    <source>
        <dbReference type="ARBA" id="ARBA00022694"/>
    </source>
</evidence>
<dbReference type="GeneID" id="68099479"/>
<keyword evidence="2 4" id="KW-0819">tRNA processing</keyword>
<evidence type="ECO:0000313" key="7">
    <source>
        <dbReference type="Proteomes" id="UP000816034"/>
    </source>
</evidence>
<dbReference type="HAMAP" id="MF_00171">
    <property type="entry name" value="TruA"/>
    <property type="match status" value="1"/>
</dbReference>
<reference evidence="6 7" key="1">
    <citation type="journal article" date="2018" name="BMC Genomics">
        <title>The genome of Naegleria lovaniensis, the basis for a comparative approach to unravel pathogenicity factors of the human pathogenic amoeba N. fowleri.</title>
        <authorList>
            <person name="Liechti N."/>
            <person name="Schurch N."/>
            <person name="Bruggmann R."/>
            <person name="Wittwer M."/>
        </authorList>
    </citation>
    <scope>NUCLEOTIDE SEQUENCE [LARGE SCALE GENOMIC DNA]</scope>
    <source>
        <strain evidence="6 7">ATCC 30569</strain>
    </source>
</reference>
<dbReference type="Gene3D" id="3.30.70.580">
    <property type="entry name" value="Pseudouridine synthase I, catalytic domain, N-terminal subdomain"/>
    <property type="match status" value="1"/>
</dbReference>
<keyword evidence="7" id="KW-1185">Reference proteome</keyword>
<evidence type="ECO:0000256" key="4">
    <source>
        <dbReference type="RuleBase" id="RU003792"/>
    </source>
</evidence>
<organism evidence="6 7">
    <name type="scientific">Naegleria lovaniensis</name>
    <name type="common">Amoeba</name>
    <dbReference type="NCBI Taxonomy" id="51637"/>
    <lineage>
        <taxon>Eukaryota</taxon>
        <taxon>Discoba</taxon>
        <taxon>Heterolobosea</taxon>
        <taxon>Tetramitia</taxon>
        <taxon>Eutetramitia</taxon>
        <taxon>Vahlkampfiidae</taxon>
        <taxon>Naegleria</taxon>
    </lineage>
</organism>
<dbReference type="InterPro" id="IPR020097">
    <property type="entry name" value="PsdUridine_synth_TruA_a/b_dom"/>
</dbReference>
<comment type="caution">
    <text evidence="6">The sequence shown here is derived from an EMBL/GenBank/DDBJ whole genome shotgun (WGS) entry which is preliminary data.</text>
</comment>
<proteinExistence type="inferred from homology"/>
<sequence length="388" mass="44840">MLKNHGYLYTFNNHHVRKISRRLHASLNANTHFSTTHHCSEQHHNFLRKFSTANQSFSEETTSKSIRYKLIFQYKGTNFEGYQKQNNKGQARGNTVQRHMEEALQKLFNTNSIYVVGSSRTDAGVHALHNTCHFDVDSEIIEKRKNHSLKNIVFGVNSYLRDQELVICSCEQKDNTFHARHNVKEREYQYRVLLVGPKPDISYRVPFIQDQFYLVNGVSTSLADIPDFNGTPMSLDTYFNIEAVREACSYFVGTHNFNNFCRADLPERVSRIKTVHFVDVQEHSVEQDQTLSPLHFSVAKCREIRFLIRGKSFLHNQVRIMVDALIKVGLNKISPYQIKYAIDHPYVKFPEKGCVPPHGLYLTNVVYNNTDSNPSDDSSSEHDDEGTE</sequence>
<dbReference type="PANTHER" id="PTHR11142">
    <property type="entry name" value="PSEUDOURIDYLATE SYNTHASE"/>
    <property type="match status" value="1"/>
</dbReference>
<dbReference type="RefSeq" id="XP_044555388.1">
    <property type="nucleotide sequence ID" value="XM_044696951.1"/>
</dbReference>
<dbReference type="AlphaFoldDB" id="A0AA88GZK1"/>
<evidence type="ECO:0000256" key="3">
    <source>
        <dbReference type="ARBA" id="ARBA00023235"/>
    </source>
</evidence>
<feature type="domain" description="Pseudouridine synthase I TruA alpha/beta" evidence="5">
    <location>
        <begin position="72"/>
        <end position="179"/>
    </location>
</feature>
<protein>
    <recommendedName>
        <fullName evidence="4">tRNA pseudouridine synthase</fullName>
        <ecNumber evidence="4">5.4.99.12</ecNumber>
    </recommendedName>
</protein>
<dbReference type="Proteomes" id="UP000816034">
    <property type="component" value="Unassembled WGS sequence"/>
</dbReference>
<dbReference type="InterPro" id="IPR020095">
    <property type="entry name" value="PsdUridine_synth_TruA_C"/>
</dbReference>
<dbReference type="SUPFAM" id="SSF55120">
    <property type="entry name" value="Pseudouridine synthase"/>
    <property type="match status" value="1"/>
</dbReference>
<dbReference type="GO" id="GO:0160147">
    <property type="term" value="F:tRNA pseudouridine(38-40) synthase activity"/>
    <property type="evidence" value="ECO:0007669"/>
    <property type="project" value="UniProtKB-EC"/>
</dbReference>
<dbReference type="GO" id="GO:0003723">
    <property type="term" value="F:RNA binding"/>
    <property type="evidence" value="ECO:0007669"/>
    <property type="project" value="InterPro"/>
</dbReference>
<dbReference type="InterPro" id="IPR020103">
    <property type="entry name" value="PsdUridine_synth_cat_dom_sf"/>
</dbReference>
<dbReference type="PANTHER" id="PTHR11142:SF0">
    <property type="entry name" value="TRNA PSEUDOURIDINE SYNTHASE-LIKE 1"/>
    <property type="match status" value="1"/>
</dbReference>
<dbReference type="GO" id="GO:0031119">
    <property type="term" value="P:tRNA pseudouridine synthesis"/>
    <property type="evidence" value="ECO:0007669"/>
    <property type="project" value="TreeGrafter"/>
</dbReference>
<dbReference type="InterPro" id="IPR020094">
    <property type="entry name" value="TruA/RsuA/RluB/E/F_N"/>
</dbReference>
<keyword evidence="3 4" id="KW-0413">Isomerase</keyword>
<dbReference type="Gene3D" id="3.30.70.660">
    <property type="entry name" value="Pseudouridine synthase I, catalytic domain, C-terminal subdomain"/>
    <property type="match status" value="1"/>
</dbReference>
<dbReference type="EMBL" id="PYSW02000002">
    <property type="protein sequence ID" value="KAG2393494.1"/>
    <property type="molecule type" value="Genomic_DNA"/>
</dbReference>
<evidence type="ECO:0000259" key="5">
    <source>
        <dbReference type="Pfam" id="PF01416"/>
    </source>
</evidence>
<gene>
    <name evidence="6" type="ORF">C9374_007025</name>
</gene>
<accession>A0AA88GZK1</accession>
<evidence type="ECO:0000313" key="6">
    <source>
        <dbReference type="EMBL" id="KAG2393494.1"/>
    </source>
</evidence>
<name>A0AA88GZK1_NAELO</name>
<dbReference type="CDD" id="cd02570">
    <property type="entry name" value="PseudoU_synth_EcTruA"/>
    <property type="match status" value="1"/>
</dbReference>
<comment type="catalytic activity">
    <reaction evidence="4">
        <text>uridine(38/39/40) in tRNA = pseudouridine(38/39/40) in tRNA</text>
        <dbReference type="Rhea" id="RHEA:22376"/>
        <dbReference type="Rhea" id="RHEA-COMP:10085"/>
        <dbReference type="Rhea" id="RHEA-COMP:10087"/>
        <dbReference type="ChEBI" id="CHEBI:65314"/>
        <dbReference type="ChEBI" id="CHEBI:65315"/>
        <dbReference type="EC" id="5.4.99.12"/>
    </reaction>
</comment>